<name>A0A165EM62_9BASI</name>
<dbReference type="Proteomes" id="UP000076842">
    <property type="component" value="Unassembled WGS sequence"/>
</dbReference>
<organism evidence="2 3">
    <name type="scientific">Calocera cornea HHB12733</name>
    <dbReference type="NCBI Taxonomy" id="1353952"/>
    <lineage>
        <taxon>Eukaryota</taxon>
        <taxon>Fungi</taxon>
        <taxon>Dikarya</taxon>
        <taxon>Basidiomycota</taxon>
        <taxon>Agaricomycotina</taxon>
        <taxon>Dacrymycetes</taxon>
        <taxon>Dacrymycetales</taxon>
        <taxon>Dacrymycetaceae</taxon>
        <taxon>Calocera</taxon>
    </lineage>
</organism>
<accession>A0A165EM62</accession>
<reference evidence="2 3" key="1">
    <citation type="journal article" date="2016" name="Mol. Biol. Evol.">
        <title>Comparative Genomics of Early-Diverging Mushroom-Forming Fungi Provides Insights into the Origins of Lignocellulose Decay Capabilities.</title>
        <authorList>
            <person name="Nagy L.G."/>
            <person name="Riley R."/>
            <person name="Tritt A."/>
            <person name="Adam C."/>
            <person name="Daum C."/>
            <person name="Floudas D."/>
            <person name="Sun H."/>
            <person name="Yadav J.S."/>
            <person name="Pangilinan J."/>
            <person name="Larsson K.H."/>
            <person name="Matsuura K."/>
            <person name="Barry K."/>
            <person name="Labutti K."/>
            <person name="Kuo R."/>
            <person name="Ohm R.A."/>
            <person name="Bhattacharya S.S."/>
            <person name="Shirouzu T."/>
            <person name="Yoshinaga Y."/>
            <person name="Martin F.M."/>
            <person name="Grigoriev I.V."/>
            <person name="Hibbett D.S."/>
        </authorList>
    </citation>
    <scope>NUCLEOTIDE SEQUENCE [LARGE SCALE GENOMIC DNA]</scope>
    <source>
        <strain evidence="2 3">HHB12733</strain>
    </source>
</reference>
<protein>
    <submittedName>
        <fullName evidence="2">Uncharacterized protein</fullName>
    </submittedName>
</protein>
<evidence type="ECO:0000313" key="2">
    <source>
        <dbReference type="EMBL" id="KZT55143.1"/>
    </source>
</evidence>
<proteinExistence type="predicted"/>
<feature type="compositionally biased region" description="Basic residues" evidence="1">
    <location>
        <begin position="650"/>
        <end position="666"/>
    </location>
</feature>
<gene>
    <name evidence="2" type="ORF">CALCODRAFT_510288</name>
</gene>
<dbReference type="AlphaFoldDB" id="A0A165EM62"/>
<evidence type="ECO:0000256" key="1">
    <source>
        <dbReference type="SAM" id="MobiDB-lite"/>
    </source>
</evidence>
<evidence type="ECO:0000313" key="3">
    <source>
        <dbReference type="Proteomes" id="UP000076842"/>
    </source>
</evidence>
<dbReference type="EMBL" id="KV424000">
    <property type="protein sequence ID" value="KZT55143.1"/>
    <property type="molecule type" value="Genomic_DNA"/>
</dbReference>
<dbReference type="OrthoDB" id="10560581at2759"/>
<sequence length="828" mass="93676">MSLCAVDLPKYWPKRVQEADKEIRDVQADVKESSSIIASIITVMSSVLGLPTPEDELDLQQEDEETVKTWLVDWSAIANPLLELFHYVELTAEVPRELLRFLERVLEVAQSLEDRGTAVGFEKGRHLHLHLMQIPSTWRTAYPLLKRWKMQTPSTPFDIETNYGFLELFRRVGGEASIVSVTWDKRIQILHTHVWQSMLKLHGPPPRLDVSTKEEAEDFVRNAGRIFALLNKSAKAWDIGNIGGILKAMMLQHALYCRDTTWMYGIRIEDTLVRYGAIPEDLRHYVLGRQPFLWEKLLEANPRLPRRTTWFGENPLRKDFLQAALATHYANELVATVHTTGEWSNGDPRSIKWYLESACDPWVDPPSEIIELLNQFLVDMAALLKLMPDVILIPIPGEYLPWTKLPAMLLGKHFGPLEGLSRRPAKEDIDCKEALLMEGDWIGKFKKQRGWILGQPTEPAALRTAATTVAIFYATYNAAALQSTSDELRQAVVELLDLLETSINSTDTALWKYMPDPANIPPGWRGMVSSLRDVNSYVQQETGMINDVLQKHSEAIYGMRYGISVSTMFDNMTLQETRGTIPTTAFIEARDLNDQASAMEVERPDEATVHDPTEESGVQSPSMLEEQLDDDNQGPSNPQTNTITIETLKSRGKGKQKRAQRRRKTQPKPIVPTGIRQVWDVLDDPRREHYSFYTAGVFTTFVLLSLNRVHSDDILPTWHEGAGEWAQHDINPKPTLEIELTMVLAQLVGFLWLTLKDGTRIILASIELCTSGMPEEYVAKKDLPNKGSMYEAIGPRLGLTGRPPFSQAEKKSLAAKGALEIIERGGRQ</sequence>
<dbReference type="InParanoid" id="A0A165EM62"/>
<feature type="region of interest" description="Disordered" evidence="1">
    <location>
        <begin position="600"/>
        <end position="670"/>
    </location>
</feature>
<feature type="compositionally biased region" description="Polar residues" evidence="1">
    <location>
        <begin position="633"/>
        <end position="647"/>
    </location>
</feature>
<feature type="compositionally biased region" description="Basic and acidic residues" evidence="1">
    <location>
        <begin position="600"/>
        <end position="613"/>
    </location>
</feature>
<keyword evidence="3" id="KW-1185">Reference proteome</keyword>